<dbReference type="PRINTS" id="PR01084">
    <property type="entry name" value="NAHEXCHNGR"/>
</dbReference>
<comment type="subcellular location">
    <subcellularLocation>
        <location evidence="2">Cell membrane</location>
        <topology evidence="2">Multi-pass membrane protein</topology>
    </subcellularLocation>
    <subcellularLocation>
        <location evidence="1">Recycling endosome membrane</location>
        <topology evidence="1">Multi-pass membrane protein</topology>
    </subcellularLocation>
</comment>
<reference evidence="17" key="3">
    <citation type="submission" date="2025-09" db="UniProtKB">
        <authorList>
            <consortium name="Ensembl"/>
        </authorList>
    </citation>
    <scope>IDENTIFICATION</scope>
</reference>
<feature type="transmembrane region" description="Helical" evidence="14">
    <location>
        <begin position="199"/>
        <end position="220"/>
    </location>
</feature>
<protein>
    <recommendedName>
        <fullName evidence="13">Sodium/hydrogen exchanger</fullName>
    </recommendedName>
</protein>
<reference evidence="17" key="2">
    <citation type="submission" date="2025-08" db="UniProtKB">
        <authorList>
            <consortium name="Ensembl"/>
        </authorList>
    </citation>
    <scope>IDENTIFICATION</scope>
</reference>
<dbReference type="GO" id="GO:0098719">
    <property type="term" value="P:sodium ion import across plasma membrane"/>
    <property type="evidence" value="ECO:0007669"/>
    <property type="project" value="TreeGrafter"/>
</dbReference>
<dbReference type="GO" id="GO:0015385">
    <property type="term" value="F:sodium:proton antiporter activity"/>
    <property type="evidence" value="ECO:0007669"/>
    <property type="project" value="InterPro"/>
</dbReference>
<feature type="transmembrane region" description="Helical" evidence="14">
    <location>
        <begin position="170"/>
        <end position="187"/>
    </location>
</feature>
<evidence type="ECO:0000256" key="3">
    <source>
        <dbReference type="ARBA" id="ARBA00007367"/>
    </source>
</evidence>
<evidence type="ECO:0000256" key="9">
    <source>
        <dbReference type="ARBA" id="ARBA00023053"/>
    </source>
</evidence>
<feature type="transmembrane region" description="Helical" evidence="14">
    <location>
        <begin position="489"/>
        <end position="509"/>
    </location>
</feature>
<dbReference type="InterPro" id="IPR018422">
    <property type="entry name" value="Cation/H_exchanger_CPA1"/>
</dbReference>
<feature type="transmembrane region" description="Helical" evidence="14">
    <location>
        <begin position="346"/>
        <end position="372"/>
    </location>
</feature>
<dbReference type="PANTHER" id="PTHR10110">
    <property type="entry name" value="SODIUM/HYDROGEN EXCHANGER"/>
    <property type="match status" value="1"/>
</dbReference>
<dbReference type="Pfam" id="PF00999">
    <property type="entry name" value="Na_H_Exchanger"/>
    <property type="match status" value="1"/>
</dbReference>
<evidence type="ECO:0000256" key="15">
    <source>
        <dbReference type="SAM" id="SignalP"/>
    </source>
</evidence>
<feature type="transmembrane region" description="Helical" evidence="14">
    <location>
        <begin position="65"/>
        <end position="82"/>
    </location>
</feature>
<proteinExistence type="inferred from homology"/>
<evidence type="ECO:0000256" key="10">
    <source>
        <dbReference type="ARBA" id="ARBA00023065"/>
    </source>
</evidence>
<feature type="transmembrane region" description="Helical" evidence="14">
    <location>
        <begin position="94"/>
        <end position="111"/>
    </location>
</feature>
<evidence type="ECO:0000256" key="8">
    <source>
        <dbReference type="ARBA" id="ARBA00022989"/>
    </source>
</evidence>
<keyword evidence="6 13" id="KW-0812">Transmembrane</keyword>
<keyword evidence="5" id="KW-1003">Cell membrane</keyword>
<evidence type="ECO:0000256" key="7">
    <source>
        <dbReference type="ARBA" id="ARBA00022753"/>
    </source>
</evidence>
<feature type="domain" description="Cation/H+ exchanger transmembrane" evidence="16">
    <location>
        <begin position="75"/>
        <end position="514"/>
    </location>
</feature>
<keyword evidence="8 14" id="KW-1133">Transmembrane helix</keyword>
<dbReference type="GO" id="GO:0015386">
    <property type="term" value="F:potassium:proton antiporter activity"/>
    <property type="evidence" value="ECO:0007669"/>
    <property type="project" value="TreeGrafter"/>
</dbReference>
<evidence type="ECO:0000256" key="6">
    <source>
        <dbReference type="ARBA" id="ARBA00022692"/>
    </source>
</evidence>
<feature type="chain" id="PRO_5025632827" description="Sodium/hydrogen exchanger" evidence="15">
    <location>
        <begin position="35"/>
        <end position="676"/>
    </location>
</feature>
<keyword evidence="15" id="KW-0732">Signal</keyword>
<evidence type="ECO:0000256" key="2">
    <source>
        <dbReference type="ARBA" id="ARBA00004651"/>
    </source>
</evidence>
<feature type="transmembrane region" description="Helical" evidence="14">
    <location>
        <begin position="235"/>
        <end position="259"/>
    </location>
</feature>
<dbReference type="PRINTS" id="PR01088">
    <property type="entry name" value="NAHEXCHNGR6"/>
</dbReference>
<keyword evidence="4 13" id="KW-0813">Transport</keyword>
<evidence type="ECO:0000259" key="16">
    <source>
        <dbReference type="Pfam" id="PF00999"/>
    </source>
</evidence>
<evidence type="ECO:0000256" key="4">
    <source>
        <dbReference type="ARBA" id="ARBA00022448"/>
    </source>
</evidence>
<evidence type="ECO:0000256" key="1">
    <source>
        <dbReference type="ARBA" id="ARBA00004195"/>
    </source>
</evidence>
<dbReference type="InterPro" id="IPR006153">
    <property type="entry name" value="Cation/H_exchanger_TM"/>
</dbReference>
<dbReference type="GO" id="GO:0055038">
    <property type="term" value="C:recycling endosome membrane"/>
    <property type="evidence" value="ECO:0007669"/>
    <property type="project" value="UniProtKB-SubCell"/>
</dbReference>
<sequence>MAFKVSVSGAWRVTRTVWLLLLVSLSVSISVCRAEYPLEEQDSAMENIVTEKKAEESHRQDSADLLIFIMLLTLTILTIWLFKHRRFRFLHETGLAMIYGLIVGVILRYGIHVPRDISNVTMSCRVNASPATLLVNVSGKFYEYTLKGEIRGDDVQDNEMLRKVTFDPEVFFNILLPPIIFHAGYSLKRRHFFRNMGSILAYAFLGTVISCFVIGLLMYGCVTLMKQVEQLDGDFFFTDCLFFGAIVSATDPVTVLAIFNELQVDVDLYALLFGESVLNDAVAVVLSSSIVAYQPEGDNSHTFEVMAMLKSFGIFLGVFSGSFALGVATGVVTFTKLRDFQLLETALFFLMSWSTFLLAEACGFTGVVAVLFCGITQAHYTFNNLSPESQDRTKQLFELLNFLAENFIFSYMGLTLFTFQSHVFNPMFIVGAFVSFLHKMKTLPHRGVPVRLLSGFACLLNFPVCLSGLRGAMTFALSIRDTATYARQMMFSTTLLIVFFTVWVCGGGTTQMLSCQRIRVGVDSDQDNSISITDGSERRSTKQESAWLFRIWYNFDHNYLKPILTHSGPPLTATLPPCCGPLARFLTSPQAYENECQLKDDDSDLILTDGDINLTYGDITVSTDATGAHTSGGPAAPDDLDRELAYGDHELVMRGTRLVLPMDDSEPPFTDRRMRM</sequence>
<feature type="transmembrane region" description="Helical" evidence="14">
    <location>
        <begin position="408"/>
        <end position="436"/>
    </location>
</feature>
<evidence type="ECO:0000256" key="12">
    <source>
        <dbReference type="ARBA" id="ARBA00023201"/>
    </source>
</evidence>
<evidence type="ECO:0000256" key="13">
    <source>
        <dbReference type="RuleBase" id="RU003722"/>
    </source>
</evidence>
<reference evidence="17" key="1">
    <citation type="submission" date="2019-06" db="EMBL/GenBank/DDBJ databases">
        <authorList>
            <consortium name="Wellcome Sanger Institute Data Sharing"/>
        </authorList>
    </citation>
    <scope>NUCLEOTIDE SEQUENCE [LARGE SCALE GENOMIC DNA]</scope>
</reference>
<dbReference type="Ensembl" id="ENSSFAT00005052692.1">
    <property type="protein sequence ID" value="ENSSFAP00005051049.1"/>
    <property type="gene ID" value="ENSSFAG00005024193.1"/>
</dbReference>
<feature type="transmembrane region" description="Helical" evidence="14">
    <location>
        <begin position="448"/>
        <end position="469"/>
    </location>
</feature>
<dbReference type="AlphaFoldDB" id="A0A672JCS0"/>
<feature type="signal peptide" evidence="15">
    <location>
        <begin position="1"/>
        <end position="34"/>
    </location>
</feature>
<evidence type="ECO:0000256" key="11">
    <source>
        <dbReference type="ARBA" id="ARBA00023136"/>
    </source>
</evidence>
<dbReference type="Gene3D" id="6.10.140.1330">
    <property type="match status" value="1"/>
</dbReference>
<accession>A0A672JCS0</accession>
<evidence type="ECO:0000313" key="17">
    <source>
        <dbReference type="Ensembl" id="ENSSFAP00005051049.1"/>
    </source>
</evidence>
<feature type="transmembrane region" description="Helical" evidence="14">
    <location>
        <begin position="271"/>
        <end position="292"/>
    </location>
</feature>
<dbReference type="NCBIfam" id="TIGR00840">
    <property type="entry name" value="b_cpa1"/>
    <property type="match status" value="1"/>
</dbReference>
<dbReference type="InterPro" id="IPR004709">
    <property type="entry name" value="NaH_exchanger"/>
</dbReference>
<keyword evidence="13" id="KW-0050">Antiport</keyword>
<evidence type="ECO:0000313" key="18">
    <source>
        <dbReference type="Proteomes" id="UP000472267"/>
    </source>
</evidence>
<dbReference type="PANTHER" id="PTHR10110:SF94">
    <property type="entry name" value="SODIUM_HYDROGEN EXCHANGER 6"/>
    <property type="match status" value="1"/>
</dbReference>
<keyword evidence="12 13" id="KW-0739">Sodium transport</keyword>
<dbReference type="GO" id="GO:0051453">
    <property type="term" value="P:regulation of intracellular pH"/>
    <property type="evidence" value="ECO:0007669"/>
    <property type="project" value="TreeGrafter"/>
</dbReference>
<dbReference type="GO" id="GO:0005886">
    <property type="term" value="C:plasma membrane"/>
    <property type="evidence" value="ECO:0007669"/>
    <property type="project" value="UniProtKB-SubCell"/>
</dbReference>
<dbReference type="InterPro" id="IPR002090">
    <property type="entry name" value="NHE-6/7/9"/>
</dbReference>
<name>A0A672JCS0_SALFA</name>
<organism evidence="17 18">
    <name type="scientific">Salarias fasciatus</name>
    <name type="common">Jewelled blenny</name>
    <name type="synonym">Blennius fasciatus</name>
    <dbReference type="NCBI Taxonomy" id="181472"/>
    <lineage>
        <taxon>Eukaryota</taxon>
        <taxon>Metazoa</taxon>
        <taxon>Chordata</taxon>
        <taxon>Craniata</taxon>
        <taxon>Vertebrata</taxon>
        <taxon>Euteleostomi</taxon>
        <taxon>Actinopterygii</taxon>
        <taxon>Neopterygii</taxon>
        <taxon>Teleostei</taxon>
        <taxon>Neoteleostei</taxon>
        <taxon>Acanthomorphata</taxon>
        <taxon>Ovalentaria</taxon>
        <taxon>Blenniimorphae</taxon>
        <taxon>Blenniiformes</taxon>
        <taxon>Blennioidei</taxon>
        <taxon>Blenniidae</taxon>
        <taxon>Salariinae</taxon>
        <taxon>Salarias</taxon>
    </lineage>
</organism>
<keyword evidence="7" id="KW-0967">Endosome</keyword>
<evidence type="ECO:0000256" key="14">
    <source>
        <dbReference type="SAM" id="Phobius"/>
    </source>
</evidence>
<keyword evidence="18" id="KW-1185">Reference proteome</keyword>
<gene>
    <name evidence="17" type="primary">slc9a6a</name>
</gene>
<feature type="transmembrane region" description="Helical" evidence="14">
    <location>
        <begin position="312"/>
        <end position="334"/>
    </location>
</feature>
<evidence type="ECO:0000256" key="5">
    <source>
        <dbReference type="ARBA" id="ARBA00022475"/>
    </source>
</evidence>
<keyword evidence="9" id="KW-0915">Sodium</keyword>
<dbReference type="Proteomes" id="UP000472267">
    <property type="component" value="Chromosome 2"/>
</dbReference>
<keyword evidence="11 14" id="KW-0472">Membrane</keyword>
<comment type="similarity">
    <text evidence="3 13">Belongs to the monovalent cation:proton antiporter 1 (CPA1) transporter (TC 2.A.36) family.</text>
</comment>
<keyword evidence="10 13" id="KW-0406">Ion transport</keyword>